<evidence type="ECO:0000256" key="3">
    <source>
        <dbReference type="ARBA" id="ARBA00022989"/>
    </source>
</evidence>
<dbReference type="GO" id="GO:0005509">
    <property type="term" value="F:calcium ion binding"/>
    <property type="evidence" value="ECO:0007669"/>
    <property type="project" value="UniProtKB-UniRule"/>
</dbReference>
<evidence type="ECO:0000256" key="6">
    <source>
        <dbReference type="PROSITE-ProRule" id="PRU00043"/>
    </source>
</evidence>
<dbReference type="Proteomes" id="UP000582182">
    <property type="component" value="Unassembled WGS sequence"/>
</dbReference>
<dbReference type="GO" id="GO:0005886">
    <property type="term" value="C:plasma membrane"/>
    <property type="evidence" value="ECO:0007669"/>
    <property type="project" value="TreeGrafter"/>
</dbReference>
<evidence type="ECO:0000313" key="8">
    <source>
        <dbReference type="EMBL" id="NXU59863.1"/>
    </source>
</evidence>
<dbReference type="GO" id="GO:0007156">
    <property type="term" value="P:homophilic cell adhesion via plasma membrane adhesion molecules"/>
    <property type="evidence" value="ECO:0007669"/>
    <property type="project" value="InterPro"/>
</dbReference>
<dbReference type="CDD" id="cd11304">
    <property type="entry name" value="Cadherin_repeat"/>
    <property type="match status" value="1"/>
</dbReference>
<evidence type="ECO:0000259" key="7">
    <source>
        <dbReference type="PROSITE" id="PS50268"/>
    </source>
</evidence>
<proteinExistence type="predicted"/>
<feature type="domain" description="Cadherin" evidence="7">
    <location>
        <begin position="1"/>
        <end position="62"/>
    </location>
</feature>
<evidence type="ECO:0000256" key="2">
    <source>
        <dbReference type="ARBA" id="ARBA00022692"/>
    </source>
</evidence>
<keyword evidence="3" id="KW-1133">Transmembrane helix</keyword>
<evidence type="ECO:0000256" key="1">
    <source>
        <dbReference type="ARBA" id="ARBA00004167"/>
    </source>
</evidence>
<comment type="caution">
    <text evidence="8">The sequence shown here is derived from an EMBL/GenBank/DDBJ whole genome shotgun (WGS) entry which is preliminary data.</text>
</comment>
<dbReference type="PANTHER" id="PTHR24028:SF133">
    <property type="entry name" value="PROTOCADHERIN ALPHA-4"/>
    <property type="match status" value="1"/>
</dbReference>
<reference evidence="8 9" key="1">
    <citation type="submission" date="2019-09" db="EMBL/GenBank/DDBJ databases">
        <title>Bird 10,000 Genomes (B10K) Project - Family phase.</title>
        <authorList>
            <person name="Zhang G."/>
        </authorList>
    </citation>
    <scope>NUCLEOTIDE SEQUENCE [LARGE SCALE GENOMIC DNA]</scope>
    <source>
        <strain evidence="8">B10K-DU-029-46</strain>
    </source>
</reference>
<dbReference type="EMBL" id="VZTY01038232">
    <property type="protein sequence ID" value="NXU59863.1"/>
    <property type="molecule type" value="Genomic_DNA"/>
</dbReference>
<feature type="non-terminal residue" evidence="8">
    <location>
        <position position="1"/>
    </location>
</feature>
<accession>A0A7L3M263</accession>
<dbReference type="OrthoDB" id="9990384at2759"/>
<dbReference type="SUPFAM" id="SSF49313">
    <property type="entry name" value="Cadherin-like"/>
    <property type="match status" value="1"/>
</dbReference>
<keyword evidence="6" id="KW-0106">Calcium</keyword>
<keyword evidence="5" id="KW-0325">Glycoprotein</keyword>
<dbReference type="PROSITE" id="PS50268">
    <property type="entry name" value="CADHERIN_2"/>
    <property type="match status" value="1"/>
</dbReference>
<protein>
    <submittedName>
        <fullName evidence="8">PCDAA protein</fullName>
    </submittedName>
</protein>
<feature type="non-terminal residue" evidence="8">
    <location>
        <position position="63"/>
    </location>
</feature>
<keyword evidence="2" id="KW-0812">Transmembrane</keyword>
<keyword evidence="9" id="KW-1185">Reference proteome</keyword>
<comment type="subcellular location">
    <subcellularLocation>
        <location evidence="1">Membrane</location>
        <topology evidence="1">Single-pass membrane protein</topology>
    </subcellularLocation>
</comment>
<sequence length="63" mass="7103">ISYSLQHLSPPDRRDVFEMDKKSGEIHLRGDLDFEDVGVYRLQVDAADHGNPPLSGHCKLVVE</sequence>
<name>A0A7L3M263_9CHAR</name>
<dbReference type="InterPro" id="IPR002126">
    <property type="entry name" value="Cadherin-like_dom"/>
</dbReference>
<gene>
    <name evidence="8" type="primary">Pcdha10_0</name>
    <name evidence="8" type="ORF">TURVEL_R14167</name>
</gene>
<organism evidence="8 9">
    <name type="scientific">Turnix velox</name>
    <name type="common">Little buttonquail</name>
    <dbReference type="NCBI Taxonomy" id="2529409"/>
    <lineage>
        <taxon>Eukaryota</taxon>
        <taxon>Metazoa</taxon>
        <taxon>Chordata</taxon>
        <taxon>Craniata</taxon>
        <taxon>Vertebrata</taxon>
        <taxon>Euteleostomi</taxon>
        <taxon>Archelosauria</taxon>
        <taxon>Archosauria</taxon>
        <taxon>Dinosauria</taxon>
        <taxon>Saurischia</taxon>
        <taxon>Theropoda</taxon>
        <taxon>Coelurosauria</taxon>
        <taxon>Aves</taxon>
        <taxon>Neognathae</taxon>
        <taxon>Neoaves</taxon>
        <taxon>Charadriiformes</taxon>
        <taxon>Turnicidae</taxon>
        <taxon>Turnix</taxon>
    </lineage>
</organism>
<evidence type="ECO:0000313" key="9">
    <source>
        <dbReference type="Proteomes" id="UP000582182"/>
    </source>
</evidence>
<dbReference type="InterPro" id="IPR015919">
    <property type="entry name" value="Cadherin-like_sf"/>
</dbReference>
<evidence type="ECO:0000256" key="5">
    <source>
        <dbReference type="ARBA" id="ARBA00023180"/>
    </source>
</evidence>
<dbReference type="AlphaFoldDB" id="A0A7L3M263"/>
<keyword evidence="4" id="KW-0472">Membrane</keyword>
<dbReference type="Gene3D" id="2.60.40.60">
    <property type="entry name" value="Cadherins"/>
    <property type="match status" value="1"/>
</dbReference>
<dbReference type="PANTHER" id="PTHR24028">
    <property type="entry name" value="CADHERIN-87A"/>
    <property type="match status" value="1"/>
</dbReference>
<dbReference type="InterPro" id="IPR050174">
    <property type="entry name" value="Protocadherin/Cadherin-CA"/>
</dbReference>
<evidence type="ECO:0000256" key="4">
    <source>
        <dbReference type="ARBA" id="ARBA00023136"/>
    </source>
</evidence>
<dbReference type="Pfam" id="PF00028">
    <property type="entry name" value="Cadherin"/>
    <property type="match status" value="1"/>
</dbReference>